<dbReference type="Proteomes" id="UP001527052">
    <property type="component" value="Unassembled WGS sequence"/>
</dbReference>
<sequence>MLYKEPTFKEIQVYVEENLHLLWSEYK</sequence>
<dbReference type="RefSeq" id="WP_268637911.1">
    <property type="nucleotide sequence ID" value="NZ_CP189807.1"/>
</dbReference>
<evidence type="ECO:0000313" key="2">
    <source>
        <dbReference type="Proteomes" id="UP001527052"/>
    </source>
</evidence>
<protein>
    <submittedName>
        <fullName evidence="1">Uncharacterized protein</fullName>
    </submittedName>
</protein>
<evidence type="ECO:0000313" key="1">
    <source>
        <dbReference type="EMBL" id="MCY9548049.1"/>
    </source>
</evidence>
<keyword evidence="2" id="KW-1185">Reference proteome</keyword>
<reference evidence="1 2" key="1">
    <citation type="submission" date="2022-05" db="EMBL/GenBank/DDBJ databases">
        <title>Genome Sequencing of Bee-Associated Microbes.</title>
        <authorList>
            <person name="Dunlap C."/>
        </authorList>
    </citation>
    <scope>NUCLEOTIDE SEQUENCE [LARGE SCALE GENOMIC DNA]</scope>
    <source>
        <strain evidence="1 2">NRRL BD-083</strain>
    </source>
</reference>
<accession>A0ABT4EQV8</accession>
<comment type="caution">
    <text evidence="1">The sequence shown here is derived from an EMBL/GenBank/DDBJ whole genome shotgun (WGS) entry which is preliminary data.</text>
</comment>
<organism evidence="1 2">
    <name type="scientific">Lysinibacillus xylanilyticus</name>
    <dbReference type="NCBI Taxonomy" id="582475"/>
    <lineage>
        <taxon>Bacteria</taxon>
        <taxon>Bacillati</taxon>
        <taxon>Bacillota</taxon>
        <taxon>Bacilli</taxon>
        <taxon>Bacillales</taxon>
        <taxon>Bacillaceae</taxon>
        <taxon>Lysinibacillus</taxon>
    </lineage>
</organism>
<proteinExistence type="predicted"/>
<name>A0ABT4EQV8_9BACI</name>
<gene>
    <name evidence="1" type="ORF">M5W82_13890</name>
</gene>
<dbReference type="EMBL" id="JAMDLZ010000021">
    <property type="protein sequence ID" value="MCY9548049.1"/>
    <property type="molecule type" value="Genomic_DNA"/>
</dbReference>